<reference evidence="10 11" key="1">
    <citation type="journal article" date="2015" name="Genome Biol.">
        <title>Comparative genomics of Steinernema reveals deeply conserved gene regulatory networks.</title>
        <authorList>
            <person name="Dillman A.R."/>
            <person name="Macchietto M."/>
            <person name="Porter C.F."/>
            <person name="Rogers A."/>
            <person name="Williams B."/>
            <person name="Antoshechkin I."/>
            <person name="Lee M.M."/>
            <person name="Goodwin Z."/>
            <person name="Lu X."/>
            <person name="Lewis E.E."/>
            <person name="Goodrich-Blair H."/>
            <person name="Stock S.P."/>
            <person name="Adams B.J."/>
            <person name="Sternberg P.W."/>
            <person name="Mortazavi A."/>
        </authorList>
    </citation>
    <scope>NUCLEOTIDE SEQUENCE [LARGE SCALE GENOMIC DNA]</scope>
    <source>
        <strain evidence="10 11">ALL</strain>
    </source>
</reference>
<organism evidence="10 11">
    <name type="scientific">Steinernema carpocapsae</name>
    <name type="common">Entomopathogenic nematode</name>
    <dbReference type="NCBI Taxonomy" id="34508"/>
    <lineage>
        <taxon>Eukaryota</taxon>
        <taxon>Metazoa</taxon>
        <taxon>Ecdysozoa</taxon>
        <taxon>Nematoda</taxon>
        <taxon>Chromadorea</taxon>
        <taxon>Rhabditida</taxon>
        <taxon>Tylenchina</taxon>
        <taxon>Panagrolaimomorpha</taxon>
        <taxon>Strongyloidoidea</taxon>
        <taxon>Steinernematidae</taxon>
        <taxon>Steinernema</taxon>
    </lineage>
</organism>
<feature type="transmembrane region" description="Helical" evidence="8">
    <location>
        <begin position="120"/>
        <end position="141"/>
    </location>
</feature>
<reference evidence="10 11" key="2">
    <citation type="journal article" date="2019" name="G3 (Bethesda)">
        <title>Hybrid Assembly of the Genome of the Entomopathogenic Nematode Steinernema carpocapsae Identifies the X-Chromosome.</title>
        <authorList>
            <person name="Serra L."/>
            <person name="Macchietto M."/>
            <person name="Macias-Munoz A."/>
            <person name="McGill C.J."/>
            <person name="Rodriguez I.M."/>
            <person name="Rodriguez B."/>
            <person name="Murad R."/>
            <person name="Mortazavi A."/>
        </authorList>
    </citation>
    <scope>NUCLEOTIDE SEQUENCE [LARGE SCALE GENOMIC DNA]</scope>
    <source>
        <strain evidence="10 11">ALL</strain>
    </source>
</reference>
<evidence type="ECO:0000256" key="4">
    <source>
        <dbReference type="ARBA" id="ARBA00022989"/>
    </source>
</evidence>
<evidence type="ECO:0000313" key="11">
    <source>
        <dbReference type="Proteomes" id="UP000298663"/>
    </source>
</evidence>
<dbReference type="OrthoDB" id="10006326at2759"/>
<feature type="domain" description="MARVEL" evidence="9">
    <location>
        <begin position="6"/>
        <end position="207"/>
    </location>
</feature>
<evidence type="ECO:0000313" key="10">
    <source>
        <dbReference type="EMBL" id="TMS38669.1"/>
    </source>
</evidence>
<feature type="transmembrane region" description="Helical" evidence="8">
    <location>
        <begin position="181"/>
        <end position="203"/>
    </location>
</feature>
<dbReference type="PRINTS" id="PR00220">
    <property type="entry name" value="SYNAPTOPHYSN"/>
</dbReference>
<dbReference type="Proteomes" id="UP000298663">
    <property type="component" value="Chromosome X"/>
</dbReference>
<evidence type="ECO:0000256" key="3">
    <source>
        <dbReference type="ARBA" id="ARBA00022692"/>
    </source>
</evidence>
<dbReference type="PANTHER" id="PTHR10306">
    <property type="entry name" value="SYNAPTOPHYSIN"/>
    <property type="match status" value="1"/>
</dbReference>
<evidence type="ECO:0000256" key="7">
    <source>
        <dbReference type="PROSITE-ProRule" id="PRU00581"/>
    </source>
</evidence>
<keyword evidence="4 8" id="KW-1133">Transmembrane helix</keyword>
<proteinExistence type="inferred from homology"/>
<evidence type="ECO:0000256" key="6">
    <source>
        <dbReference type="ARBA" id="ARBA00023180"/>
    </source>
</evidence>
<feature type="transmembrane region" description="Helical" evidence="8">
    <location>
        <begin position="85"/>
        <end position="108"/>
    </location>
</feature>
<sequence length="230" mass="25771">MLWCTYRGSTIVLCRLINVAYPFVIIALFSKSGWGFDLFFPCGTDSIHVMVDSFNLGSVLIPKCTNGTMGESDVLWTEMFGGSSWFFGLVGVLSFFFVLASLYFYLFAWGNYESSERLSTIDFACTLGLACFWFVATWAWWTAANGIGALTTKEYITEQLKRKDFCDAGCSTTSHGHNSSLSISVLAGWACVLLFGANVWFVWKETIWFRNRQARESVGTTPPATHIQFP</sequence>
<keyword evidence="3 7" id="KW-0812">Transmembrane</keyword>
<comment type="subcellular location">
    <subcellularLocation>
        <location evidence="1">Membrane</location>
        <topology evidence="1">Multi-pass membrane protein</topology>
    </subcellularLocation>
</comment>
<dbReference type="STRING" id="34508.A0A4U8V0A4"/>
<evidence type="ECO:0000259" key="9">
    <source>
        <dbReference type="PROSITE" id="PS51225"/>
    </source>
</evidence>
<dbReference type="AlphaFoldDB" id="A0A4U8V0A4"/>
<dbReference type="InterPro" id="IPR001285">
    <property type="entry name" value="Synaptophysin/porin"/>
</dbReference>
<evidence type="ECO:0000256" key="2">
    <source>
        <dbReference type="ARBA" id="ARBA00006476"/>
    </source>
</evidence>
<keyword evidence="11" id="KW-1185">Reference proteome</keyword>
<dbReference type="PROSITE" id="PS51225">
    <property type="entry name" value="MARVEL"/>
    <property type="match status" value="1"/>
</dbReference>
<protein>
    <recommendedName>
        <fullName evidence="9">MARVEL domain-containing protein</fullName>
    </recommendedName>
</protein>
<evidence type="ECO:0000256" key="5">
    <source>
        <dbReference type="ARBA" id="ARBA00023136"/>
    </source>
</evidence>
<dbReference type="InterPro" id="IPR008253">
    <property type="entry name" value="Marvel"/>
</dbReference>
<dbReference type="GO" id="GO:0030672">
    <property type="term" value="C:synaptic vesicle membrane"/>
    <property type="evidence" value="ECO:0007669"/>
    <property type="project" value="TreeGrafter"/>
</dbReference>
<dbReference type="EMBL" id="AZBU02000001">
    <property type="protein sequence ID" value="TMS38669.1"/>
    <property type="molecule type" value="Genomic_DNA"/>
</dbReference>
<evidence type="ECO:0000256" key="1">
    <source>
        <dbReference type="ARBA" id="ARBA00004141"/>
    </source>
</evidence>
<comment type="caution">
    <text evidence="10">The sequence shown here is derived from an EMBL/GenBank/DDBJ whole genome shotgun (WGS) entry which is preliminary data.</text>
</comment>
<comment type="similarity">
    <text evidence="2">Belongs to the synaptophysin/synaptobrevin family.</text>
</comment>
<keyword evidence="6" id="KW-0325">Glycoprotein</keyword>
<evidence type="ECO:0000256" key="8">
    <source>
        <dbReference type="SAM" id="Phobius"/>
    </source>
</evidence>
<gene>
    <name evidence="10" type="ORF">L596_005342</name>
</gene>
<name>A0A4U8V0A4_STECR</name>
<feature type="transmembrane region" description="Helical" evidence="8">
    <location>
        <begin position="12"/>
        <end position="30"/>
    </location>
</feature>
<keyword evidence="5 7" id="KW-0472">Membrane</keyword>
<accession>A0A4U8V0A4</accession>
<dbReference type="EMBL" id="CM016762">
    <property type="protein sequence ID" value="TMS38669.1"/>
    <property type="molecule type" value="Genomic_DNA"/>
</dbReference>
<dbReference type="PANTHER" id="PTHR10306:SF17">
    <property type="entry name" value="MARVEL DOMAIN-CONTAINING PROTEIN"/>
    <property type="match status" value="1"/>
</dbReference>